<dbReference type="InterPro" id="IPR004088">
    <property type="entry name" value="KH_dom_type_1"/>
</dbReference>
<dbReference type="SUPFAM" id="SSF54791">
    <property type="entry name" value="Eukaryotic type KH-domain (KH-domain type I)"/>
    <property type="match status" value="1"/>
</dbReference>
<reference evidence="3 4" key="1">
    <citation type="journal article" date="2017" name="Curr. Biol.">
        <title>Genome architecture and evolution of a unichromosomal asexual nematode.</title>
        <authorList>
            <person name="Fradin H."/>
            <person name="Zegar C."/>
            <person name="Gutwein M."/>
            <person name="Lucas J."/>
            <person name="Kovtun M."/>
            <person name="Corcoran D."/>
            <person name="Baugh L.R."/>
            <person name="Kiontke K."/>
            <person name="Gunsalus K."/>
            <person name="Fitch D.H."/>
            <person name="Piano F."/>
        </authorList>
    </citation>
    <scope>NUCLEOTIDE SEQUENCE [LARGE SCALE GENOMIC DNA]</scope>
    <source>
        <strain evidence="3">PF1309</strain>
    </source>
</reference>
<protein>
    <recommendedName>
        <fullName evidence="2">K Homology domain-containing protein</fullName>
    </recommendedName>
</protein>
<evidence type="ECO:0000256" key="1">
    <source>
        <dbReference type="SAM" id="MobiDB-lite"/>
    </source>
</evidence>
<sequence length="447" mass="49481">MSSLTMDTYDSLMDLLLPAPNFPPATPDKKYSTPRQSRSSQNNDDFPVCLSSPDATSAHSDDEMETSSGGDAMRSASISSTLPSPSQFFPACGGDLPPPRPHHRSISSPPPFSPSSALLPPVHHLSVPLTPRFDRITSTRLMPEGMHEFLASPSGQSMIHMLETNLLITVQFDEARCLITHLAHLTAEPVFEHIVDKFHDVQFEKAMRISMLRAMCPHNVSARFGASQAQLISFHAPQIVRDSNIVEIIIEPSGQISWYGNAHTVATANLIVSTIMYTVLGNEVGREVHEVIQRGCSLGDRHGLLEEGILKTGTQQLSSFAVTNIPPVTPMRRRFKERMIMFVKSTSAPRLIGSRGVNKKKIESANNCCIILHTENKNEHMEFPVEIFAQSAEDCEKARDYIDQFLNDPNAIAQQEKSNKNSYVPIIRLEHSPRKSSTSSIDKTTSL</sequence>
<dbReference type="InterPro" id="IPR004087">
    <property type="entry name" value="KH_dom"/>
</dbReference>
<feature type="region of interest" description="Disordered" evidence="1">
    <location>
        <begin position="15"/>
        <end position="117"/>
    </location>
</feature>
<name>A0A2A2LP40_9BILA</name>
<proteinExistence type="predicted"/>
<feature type="compositionally biased region" description="Polar residues" evidence="1">
    <location>
        <begin position="33"/>
        <end position="44"/>
    </location>
</feature>
<dbReference type="Pfam" id="PF00013">
    <property type="entry name" value="KH_1"/>
    <property type="match status" value="1"/>
</dbReference>
<comment type="caution">
    <text evidence="3">The sequence shown here is derived from an EMBL/GenBank/DDBJ whole genome shotgun (WGS) entry which is preliminary data.</text>
</comment>
<dbReference type="AlphaFoldDB" id="A0A2A2LP40"/>
<dbReference type="OrthoDB" id="5838967at2759"/>
<dbReference type="GO" id="GO:0003723">
    <property type="term" value="F:RNA binding"/>
    <property type="evidence" value="ECO:0007669"/>
    <property type="project" value="InterPro"/>
</dbReference>
<dbReference type="Gene3D" id="3.30.1370.10">
    <property type="entry name" value="K Homology domain, type 1"/>
    <property type="match status" value="1"/>
</dbReference>
<dbReference type="EMBL" id="LIAE01006547">
    <property type="protein sequence ID" value="PAV87815.1"/>
    <property type="molecule type" value="Genomic_DNA"/>
</dbReference>
<accession>A0A2A2LP40</accession>
<dbReference type="SMART" id="SM00322">
    <property type="entry name" value="KH"/>
    <property type="match status" value="1"/>
</dbReference>
<dbReference type="CDD" id="cd00105">
    <property type="entry name" value="KH-I"/>
    <property type="match status" value="1"/>
</dbReference>
<organism evidence="3 4">
    <name type="scientific">Diploscapter pachys</name>
    <dbReference type="NCBI Taxonomy" id="2018661"/>
    <lineage>
        <taxon>Eukaryota</taxon>
        <taxon>Metazoa</taxon>
        <taxon>Ecdysozoa</taxon>
        <taxon>Nematoda</taxon>
        <taxon>Chromadorea</taxon>
        <taxon>Rhabditida</taxon>
        <taxon>Rhabditina</taxon>
        <taxon>Rhabditomorpha</taxon>
        <taxon>Rhabditoidea</taxon>
        <taxon>Rhabditidae</taxon>
        <taxon>Diploscapter</taxon>
    </lineage>
</organism>
<feature type="compositionally biased region" description="Low complexity" evidence="1">
    <location>
        <begin position="75"/>
        <end position="86"/>
    </location>
</feature>
<dbReference type="Proteomes" id="UP000218231">
    <property type="component" value="Unassembled WGS sequence"/>
</dbReference>
<evidence type="ECO:0000313" key="3">
    <source>
        <dbReference type="EMBL" id="PAV87815.1"/>
    </source>
</evidence>
<evidence type="ECO:0000313" key="4">
    <source>
        <dbReference type="Proteomes" id="UP000218231"/>
    </source>
</evidence>
<keyword evidence="4" id="KW-1185">Reference proteome</keyword>
<dbReference type="InterPro" id="IPR036612">
    <property type="entry name" value="KH_dom_type_1_sf"/>
</dbReference>
<feature type="domain" description="K Homology" evidence="2">
    <location>
        <begin position="335"/>
        <end position="407"/>
    </location>
</feature>
<gene>
    <name evidence="3" type="ORF">WR25_11873</name>
</gene>
<evidence type="ECO:0000259" key="2">
    <source>
        <dbReference type="SMART" id="SM00322"/>
    </source>
</evidence>